<name>A0A1M5V041_9FIRM</name>
<dbReference type="AlphaFoldDB" id="A0A1M5V041"/>
<reference evidence="3" key="1">
    <citation type="submission" date="2016-11" db="EMBL/GenBank/DDBJ databases">
        <authorList>
            <person name="Varghese N."/>
            <person name="Submissions S."/>
        </authorList>
    </citation>
    <scope>NUCLEOTIDE SEQUENCE [LARGE SCALE GENOMIC DNA]</scope>
    <source>
        <strain evidence="3">DSM 13643</strain>
    </source>
</reference>
<dbReference type="EMBL" id="FQXO01000045">
    <property type="protein sequence ID" value="SHH68536.1"/>
    <property type="molecule type" value="Genomic_DNA"/>
</dbReference>
<evidence type="ECO:0000313" key="2">
    <source>
        <dbReference type="EMBL" id="SHH68536.1"/>
    </source>
</evidence>
<dbReference type="RefSeq" id="WP_073196893.1">
    <property type="nucleotide sequence ID" value="NZ_FQXO01000045.1"/>
</dbReference>
<protein>
    <submittedName>
        <fullName evidence="2">Uncharacterized protein</fullName>
    </submittedName>
</protein>
<keyword evidence="1" id="KW-0812">Transmembrane</keyword>
<feature type="transmembrane region" description="Helical" evidence="1">
    <location>
        <begin position="108"/>
        <end position="127"/>
    </location>
</feature>
<keyword evidence="1" id="KW-1133">Transmembrane helix</keyword>
<evidence type="ECO:0000313" key="3">
    <source>
        <dbReference type="Proteomes" id="UP000183967"/>
    </source>
</evidence>
<keyword evidence="3" id="KW-1185">Reference proteome</keyword>
<accession>A0A1M5V041</accession>
<dbReference type="Proteomes" id="UP000183967">
    <property type="component" value="Unassembled WGS sequence"/>
</dbReference>
<organism evidence="2 3">
    <name type="scientific">Caloranaerobacter azorensis DSM 13643</name>
    <dbReference type="NCBI Taxonomy" id="1121264"/>
    <lineage>
        <taxon>Bacteria</taxon>
        <taxon>Bacillati</taxon>
        <taxon>Bacillota</taxon>
        <taxon>Tissierellia</taxon>
        <taxon>Tissierellales</taxon>
        <taxon>Thermohalobacteraceae</taxon>
        <taxon>Caloranaerobacter</taxon>
    </lineage>
</organism>
<gene>
    <name evidence="2" type="ORF">SAMN02745135_01668</name>
</gene>
<feature type="transmembrane region" description="Helical" evidence="1">
    <location>
        <begin position="61"/>
        <end position="79"/>
    </location>
</feature>
<evidence type="ECO:0000256" key="1">
    <source>
        <dbReference type="SAM" id="Phobius"/>
    </source>
</evidence>
<keyword evidence="1" id="KW-0472">Membrane</keyword>
<proteinExistence type="predicted"/>
<feature type="transmembrane region" description="Helical" evidence="1">
    <location>
        <begin position="133"/>
        <end position="150"/>
    </location>
</feature>
<sequence length="180" mass="21123">MSNSFVLNMLNRIWDNICIFYDNSCLKAINHRIGNYFKFLSNGSVVIHFFTNEKSLFQSSLFYKVYIYLIDKLMCIFYCSRKVVKKYKDNSFLYKAVSSLFQNEQEGFYSVSIFIITFSLVTITINIIRGGVIISNLLLLILLIIGIFMFKTRKYFANIIRNSFFVNIIRNLFMIDDGGE</sequence>